<sequence length="200" mass="22551">MALTCFLFACGPTHFATYDIGLKEVERPADAKERYGKPKIIRFKDEGKTKYSFEDGLIKIVWLPTSSQFDFVLTNKTSHSVKINWDEAVYVDQSGRSKRVIHSGVKYVDRNSPQPPTVIVRGATISDMVFPADNIYYVSGQYGGWREDPLFPSYGMGAEEVDQKASGLVGKNVQVLLPIKIEDVVNEYIFTFSIDGYEIK</sequence>
<reference evidence="1 2" key="1">
    <citation type="submission" date="2022-09" db="EMBL/GenBank/DDBJ databases">
        <authorList>
            <person name="Kop L."/>
        </authorList>
    </citation>
    <scope>NUCLEOTIDE SEQUENCE [LARGE SCALE GENOMIC DNA]</scope>
    <source>
        <strain evidence="1 2">347</strain>
    </source>
</reference>
<evidence type="ECO:0000313" key="1">
    <source>
        <dbReference type="EMBL" id="CAI2718434.1"/>
    </source>
</evidence>
<dbReference type="Proteomes" id="UP001157733">
    <property type="component" value="Chromosome"/>
</dbReference>
<gene>
    <name evidence="1" type="ORF">NSPWAT_1575</name>
</gene>
<accession>A0ABM9HE00</accession>
<dbReference type="EMBL" id="OX336137">
    <property type="protein sequence ID" value="CAI2718434.1"/>
    <property type="molecule type" value="Genomic_DNA"/>
</dbReference>
<name>A0ABM9HE00_9BACT</name>
<evidence type="ECO:0000313" key="2">
    <source>
        <dbReference type="Proteomes" id="UP001157733"/>
    </source>
</evidence>
<organism evidence="1 2">
    <name type="scientific">Nitrospina watsonii</name>
    <dbReference type="NCBI Taxonomy" id="1323948"/>
    <lineage>
        <taxon>Bacteria</taxon>
        <taxon>Pseudomonadati</taxon>
        <taxon>Nitrospinota/Tectimicrobiota group</taxon>
        <taxon>Nitrospinota</taxon>
        <taxon>Nitrospinia</taxon>
        <taxon>Nitrospinales</taxon>
        <taxon>Nitrospinaceae</taxon>
        <taxon>Nitrospina</taxon>
    </lineage>
</organism>
<keyword evidence="2" id="KW-1185">Reference proteome</keyword>
<proteinExistence type="predicted"/>
<protein>
    <submittedName>
        <fullName evidence="1">Uncharacterized protein</fullName>
    </submittedName>
</protein>